<dbReference type="AlphaFoldDB" id="A0A3M0L691"/>
<dbReference type="Proteomes" id="UP000269221">
    <property type="component" value="Unassembled WGS sequence"/>
</dbReference>
<dbReference type="GO" id="GO:0003676">
    <property type="term" value="F:nucleic acid binding"/>
    <property type="evidence" value="ECO:0007669"/>
    <property type="project" value="InterPro"/>
</dbReference>
<gene>
    <name evidence="1" type="ORF">DUI87_01336</name>
</gene>
<comment type="caution">
    <text evidence="1">The sequence shown here is derived from an EMBL/GenBank/DDBJ whole genome shotgun (WGS) entry which is preliminary data.</text>
</comment>
<proteinExistence type="predicted"/>
<dbReference type="Gene3D" id="3.30.420.10">
    <property type="entry name" value="Ribonuclease H-like superfamily/Ribonuclease H"/>
    <property type="match status" value="1"/>
</dbReference>
<evidence type="ECO:0000313" key="1">
    <source>
        <dbReference type="EMBL" id="RMC20486.1"/>
    </source>
</evidence>
<evidence type="ECO:0000313" key="2">
    <source>
        <dbReference type="Proteomes" id="UP000269221"/>
    </source>
</evidence>
<protein>
    <recommendedName>
        <fullName evidence="3">RNase H type-1 domain-containing protein</fullName>
    </recommendedName>
</protein>
<keyword evidence="2" id="KW-1185">Reference proteome</keyword>
<reference evidence="1 2" key="1">
    <citation type="submission" date="2018-07" db="EMBL/GenBank/DDBJ databases">
        <title>A high quality draft genome assembly of the barn swallow (H. rustica rustica).</title>
        <authorList>
            <person name="Formenti G."/>
            <person name="Chiara M."/>
            <person name="Poveda L."/>
            <person name="Francoijs K.-J."/>
            <person name="Bonisoli-Alquati A."/>
            <person name="Canova L."/>
            <person name="Gianfranceschi L."/>
            <person name="Horner D.S."/>
            <person name="Saino N."/>
        </authorList>
    </citation>
    <scope>NUCLEOTIDE SEQUENCE [LARGE SCALE GENOMIC DNA]</scope>
    <source>
        <strain evidence="1">Chelidonia</strain>
        <tissue evidence="1">Blood</tissue>
    </source>
</reference>
<dbReference type="OrthoDB" id="6407068at2759"/>
<dbReference type="Gene3D" id="3.10.10.10">
    <property type="entry name" value="HIV Type 1 Reverse Transcriptase, subunit A, domain 1"/>
    <property type="match status" value="1"/>
</dbReference>
<dbReference type="InterPro" id="IPR043502">
    <property type="entry name" value="DNA/RNA_pol_sf"/>
</dbReference>
<dbReference type="EMBL" id="QRBI01000093">
    <property type="protein sequence ID" value="RMC20486.1"/>
    <property type="molecule type" value="Genomic_DNA"/>
</dbReference>
<dbReference type="GO" id="GO:0006259">
    <property type="term" value="P:DNA metabolic process"/>
    <property type="evidence" value="ECO:0007669"/>
    <property type="project" value="UniProtKB-ARBA"/>
</dbReference>
<organism evidence="1 2">
    <name type="scientific">Hirundo rustica rustica</name>
    <dbReference type="NCBI Taxonomy" id="333673"/>
    <lineage>
        <taxon>Eukaryota</taxon>
        <taxon>Metazoa</taxon>
        <taxon>Chordata</taxon>
        <taxon>Craniata</taxon>
        <taxon>Vertebrata</taxon>
        <taxon>Euteleostomi</taxon>
        <taxon>Archelosauria</taxon>
        <taxon>Archosauria</taxon>
        <taxon>Dinosauria</taxon>
        <taxon>Saurischia</taxon>
        <taxon>Theropoda</taxon>
        <taxon>Coelurosauria</taxon>
        <taxon>Aves</taxon>
        <taxon>Neognathae</taxon>
        <taxon>Neoaves</taxon>
        <taxon>Telluraves</taxon>
        <taxon>Australaves</taxon>
        <taxon>Passeriformes</taxon>
        <taxon>Sylvioidea</taxon>
        <taxon>Hirundinidae</taxon>
        <taxon>Hirundo</taxon>
    </lineage>
</organism>
<accession>A0A3M0L691</accession>
<dbReference type="InterPro" id="IPR036397">
    <property type="entry name" value="RNaseH_sf"/>
</dbReference>
<dbReference type="SUPFAM" id="SSF56672">
    <property type="entry name" value="DNA/RNA polymerases"/>
    <property type="match status" value="1"/>
</dbReference>
<sequence>MTFNKSNCQVLNFAHNNPLQCYRLGTVWLDSAQAERDLGVLVNSQLNMSQQCALMAKKANGILACIRNGVASRTREVILPLYLALVRPQLGFCVQFCAPQFRNDVEHVQRRATSLVRGLEHKPYEEQLRELGLLSLEKRGLRGDLITLYNYLKGCNQEKCGEIPTEAENAVNPIVWASDIPGRSKRAEPVNMTLKPGATQIRQKQYPLKLENPKGLAFVIEKFLQHWLLIQCESKYNIPILAVKKADEQDDVTLKTTSIVNPAMFLFSTLINDVPEHDCLQTIEGIYSSRPDLKDAPLENPNWELFTDGSSFMRNGKRMTNYALTTQDKVIDAKALPADASSLKAELMLLESNKKPSEVAIMDCRGHQKGKTTPELGNRFADKAARGIAEKGILTVIPQKEIDLSRFTPKYDQADHKLIKSFKA</sequence>
<name>A0A3M0L691_HIRRU</name>
<dbReference type="PANTHER" id="PTHR33332">
    <property type="entry name" value="REVERSE TRANSCRIPTASE DOMAIN-CONTAINING PROTEIN"/>
    <property type="match status" value="1"/>
</dbReference>
<evidence type="ECO:0008006" key="3">
    <source>
        <dbReference type="Google" id="ProtNLM"/>
    </source>
</evidence>